<feature type="domain" description="DUF7769" evidence="1">
    <location>
        <begin position="4"/>
        <end position="54"/>
    </location>
</feature>
<evidence type="ECO:0000259" key="1">
    <source>
        <dbReference type="Pfam" id="PF24964"/>
    </source>
</evidence>
<proteinExistence type="predicted"/>
<gene>
    <name evidence="2" type="ORF">AaE_015851</name>
</gene>
<organism evidence="2 3">
    <name type="scientific">Aphanomyces astaci</name>
    <name type="common">Crayfish plague agent</name>
    <dbReference type="NCBI Taxonomy" id="112090"/>
    <lineage>
        <taxon>Eukaryota</taxon>
        <taxon>Sar</taxon>
        <taxon>Stramenopiles</taxon>
        <taxon>Oomycota</taxon>
        <taxon>Saprolegniomycetes</taxon>
        <taxon>Saprolegniales</taxon>
        <taxon>Verrucalvaceae</taxon>
        <taxon>Aphanomyces</taxon>
    </lineage>
</organism>
<dbReference type="Proteomes" id="UP000469452">
    <property type="component" value="Unassembled WGS sequence"/>
</dbReference>
<dbReference type="AlphaFoldDB" id="A0A6A4YYA5"/>
<evidence type="ECO:0000313" key="3">
    <source>
        <dbReference type="Proteomes" id="UP000469452"/>
    </source>
</evidence>
<dbReference type="VEuPathDB" id="FungiDB:H257_16853"/>
<protein>
    <recommendedName>
        <fullName evidence="1">DUF7769 domain-containing protein</fullName>
    </recommendedName>
</protein>
<dbReference type="Pfam" id="PF24964">
    <property type="entry name" value="DUF7769"/>
    <property type="match status" value="1"/>
</dbReference>
<reference evidence="2 3" key="1">
    <citation type="submission" date="2019-06" db="EMBL/GenBank/DDBJ databases">
        <title>Genomics analysis of Aphanomyces spp. identifies a new class of oomycete effector associated with host adaptation.</title>
        <authorList>
            <person name="Gaulin E."/>
        </authorList>
    </citation>
    <scope>NUCLEOTIDE SEQUENCE [LARGE SCALE GENOMIC DNA]</scope>
    <source>
        <strain evidence="2 3">E</strain>
    </source>
</reference>
<accession>A0A6A4YYA5</accession>
<evidence type="ECO:0000313" key="2">
    <source>
        <dbReference type="EMBL" id="KAF0702559.1"/>
    </source>
</evidence>
<name>A0A6A4YYA5_APHAT</name>
<dbReference type="InterPro" id="IPR056671">
    <property type="entry name" value="DUF7769"/>
</dbReference>
<sequence>MRELTSDQRRAVVNYLLLRVAQAPCKLHRGAINEVAKIFGTNRHNVADIWGRANVSLGGEGLPTTQTIRNNMASLKKGLVEVHGLARTHLCRTSD</sequence>
<dbReference type="EMBL" id="VJMI01021101">
    <property type="protein sequence ID" value="KAF0702559.1"/>
    <property type="molecule type" value="Genomic_DNA"/>
</dbReference>
<comment type="caution">
    <text evidence="2">The sequence shown here is derived from an EMBL/GenBank/DDBJ whole genome shotgun (WGS) entry which is preliminary data.</text>
</comment>